<organism evidence="3 4">
    <name type="scientific">Paenibacillus terrae</name>
    <dbReference type="NCBI Taxonomy" id="159743"/>
    <lineage>
        <taxon>Bacteria</taxon>
        <taxon>Bacillati</taxon>
        <taxon>Bacillota</taxon>
        <taxon>Bacilli</taxon>
        <taxon>Bacillales</taxon>
        <taxon>Paenibacillaceae</taxon>
        <taxon>Paenibacillus</taxon>
    </lineage>
</organism>
<dbReference type="RefSeq" id="WP_044644740.1">
    <property type="nucleotide sequence ID" value="NZ_JTHP01000003.1"/>
</dbReference>
<dbReference type="AlphaFoldDB" id="A0A0D7X7K6"/>
<dbReference type="OrthoDB" id="2988624at2"/>
<dbReference type="EMBL" id="JTHP01000003">
    <property type="protein sequence ID" value="KJD47154.1"/>
    <property type="molecule type" value="Genomic_DNA"/>
</dbReference>
<keyword evidence="2" id="KW-0732">Signal</keyword>
<dbReference type="Proteomes" id="UP000032534">
    <property type="component" value="Unassembled WGS sequence"/>
</dbReference>
<proteinExistence type="predicted"/>
<sequence>MEQTGYDPYRDKHQQNRTRKMLLIFVLLCCLIPLTSCARGDVHVDVHLDQSVDMDASFSVNNQTLLMLDNPGLLDRLAKRIQGNNNLNVQPMSEQGRKGYQIKGHYQGDWSTSGKNPILGLNLPEGLEFKRAVTQHFFTTNVDLTMKLDLPRMLPEEARGLSDKLEQMNVFARKILERQLDLNFSLSLPIQPAASNADSVSADGKILHWDIAPLEPNELKLSVNVPNVRHIIYVAVAGLILIAAIVIWLIRRHRSKKGSNKEAAPPKPES</sequence>
<feature type="signal peptide" evidence="2">
    <location>
        <begin position="1"/>
        <end position="38"/>
    </location>
</feature>
<feature type="chain" id="PRO_5039404637" description="DUF3153 domain-containing protein" evidence="2">
    <location>
        <begin position="39"/>
        <end position="270"/>
    </location>
</feature>
<keyword evidence="4" id="KW-1185">Reference proteome</keyword>
<gene>
    <name evidence="3" type="ORF">QD47_03115</name>
</gene>
<keyword evidence="1" id="KW-0472">Membrane</keyword>
<evidence type="ECO:0000256" key="2">
    <source>
        <dbReference type="SAM" id="SignalP"/>
    </source>
</evidence>
<name>A0A0D7X7K6_9BACL</name>
<comment type="caution">
    <text evidence="3">The sequence shown here is derived from an EMBL/GenBank/DDBJ whole genome shotgun (WGS) entry which is preliminary data.</text>
</comment>
<keyword evidence="1" id="KW-1133">Transmembrane helix</keyword>
<evidence type="ECO:0000313" key="4">
    <source>
        <dbReference type="Proteomes" id="UP000032534"/>
    </source>
</evidence>
<evidence type="ECO:0008006" key="5">
    <source>
        <dbReference type="Google" id="ProtNLM"/>
    </source>
</evidence>
<feature type="transmembrane region" description="Helical" evidence="1">
    <location>
        <begin position="230"/>
        <end position="250"/>
    </location>
</feature>
<protein>
    <recommendedName>
        <fullName evidence="5">DUF3153 domain-containing protein</fullName>
    </recommendedName>
</protein>
<accession>A0A0D7X7K6</accession>
<evidence type="ECO:0000256" key="1">
    <source>
        <dbReference type="SAM" id="Phobius"/>
    </source>
</evidence>
<dbReference type="PATRIC" id="fig|159743.3.peg.675"/>
<evidence type="ECO:0000313" key="3">
    <source>
        <dbReference type="EMBL" id="KJD47154.1"/>
    </source>
</evidence>
<reference evidence="3 4" key="1">
    <citation type="submission" date="2014-11" db="EMBL/GenBank/DDBJ databases">
        <title>Draft Genome Sequences of Paenibacillus polymyxa NRRL B-30509 and Paenibacillus terrae NRRL B-30644, Strains from a Poultry Environment that Produce Tridecaptin A and Paenicidins.</title>
        <authorList>
            <person name="van Belkum M.J."/>
            <person name="Lohans C.T."/>
            <person name="Vederas J.C."/>
        </authorList>
    </citation>
    <scope>NUCLEOTIDE SEQUENCE [LARGE SCALE GENOMIC DNA]</scope>
    <source>
        <strain evidence="3 4">NRRL B-30644</strain>
    </source>
</reference>
<keyword evidence="1" id="KW-0812">Transmembrane</keyword>